<organism evidence="7 8">
    <name type="scientific">Haloarcula saliterrae</name>
    <dbReference type="NCBI Taxonomy" id="2950534"/>
    <lineage>
        <taxon>Archaea</taxon>
        <taxon>Methanobacteriati</taxon>
        <taxon>Methanobacteriota</taxon>
        <taxon>Stenosarchaea group</taxon>
        <taxon>Halobacteria</taxon>
        <taxon>Halobacteriales</taxon>
        <taxon>Haloarculaceae</taxon>
        <taxon>Haloarcula</taxon>
    </lineage>
</organism>
<feature type="transmembrane region" description="Helical" evidence="6">
    <location>
        <begin position="407"/>
        <end position="427"/>
    </location>
</feature>
<accession>A0ABU2FF47</accession>
<evidence type="ECO:0000256" key="4">
    <source>
        <dbReference type="ARBA" id="ARBA00022989"/>
    </source>
</evidence>
<feature type="transmembrane region" description="Helical" evidence="6">
    <location>
        <begin position="381"/>
        <end position="401"/>
    </location>
</feature>
<evidence type="ECO:0000256" key="2">
    <source>
        <dbReference type="ARBA" id="ARBA00008974"/>
    </source>
</evidence>
<keyword evidence="8" id="KW-1185">Reference proteome</keyword>
<feature type="transmembrane region" description="Helical" evidence="6">
    <location>
        <begin position="319"/>
        <end position="341"/>
    </location>
</feature>
<name>A0ABU2FF47_9EURY</name>
<evidence type="ECO:0000256" key="3">
    <source>
        <dbReference type="ARBA" id="ARBA00022692"/>
    </source>
</evidence>
<keyword evidence="4 6" id="KW-1133">Transmembrane helix</keyword>
<feature type="transmembrane region" description="Helical" evidence="6">
    <location>
        <begin position="116"/>
        <end position="137"/>
    </location>
</feature>
<proteinExistence type="inferred from homology"/>
<gene>
    <name evidence="7" type="ORF">NDI56_14270</name>
</gene>
<evidence type="ECO:0000256" key="6">
    <source>
        <dbReference type="SAM" id="Phobius"/>
    </source>
</evidence>
<dbReference type="PANTHER" id="PTHR30569">
    <property type="entry name" value="CYTOSINE TRANSPORTER CODB"/>
    <property type="match status" value="1"/>
</dbReference>
<dbReference type="Pfam" id="PF02133">
    <property type="entry name" value="Transp_cyt_pur"/>
    <property type="match status" value="1"/>
</dbReference>
<dbReference type="RefSeq" id="WP_310920291.1">
    <property type="nucleotide sequence ID" value="NZ_JAMQON010000004.1"/>
</dbReference>
<comment type="caution">
    <text evidence="7">The sequence shown here is derived from an EMBL/GenBank/DDBJ whole genome shotgun (WGS) entry which is preliminary data.</text>
</comment>
<dbReference type="Gene3D" id="1.10.4160.10">
    <property type="entry name" value="Hydantoin permease"/>
    <property type="match status" value="1"/>
</dbReference>
<feature type="transmembrane region" description="Helical" evidence="6">
    <location>
        <begin position="149"/>
        <end position="166"/>
    </location>
</feature>
<keyword evidence="5 6" id="KW-0472">Membrane</keyword>
<feature type="transmembrane region" description="Helical" evidence="6">
    <location>
        <begin position="178"/>
        <end position="200"/>
    </location>
</feature>
<evidence type="ECO:0000313" key="8">
    <source>
        <dbReference type="Proteomes" id="UP001259659"/>
    </source>
</evidence>
<evidence type="ECO:0000256" key="5">
    <source>
        <dbReference type="ARBA" id="ARBA00023136"/>
    </source>
</evidence>
<evidence type="ECO:0000313" key="7">
    <source>
        <dbReference type="EMBL" id="MDS0260568.1"/>
    </source>
</evidence>
<feature type="transmembrane region" description="Helical" evidence="6">
    <location>
        <begin position="277"/>
        <end position="298"/>
    </location>
</feature>
<feature type="transmembrane region" description="Helical" evidence="6">
    <location>
        <begin position="47"/>
        <end position="68"/>
    </location>
</feature>
<comment type="similarity">
    <text evidence="2">Belongs to the purine-cytosine permease (2.A.39) family.</text>
</comment>
<sequence>MSSTTGDSSGIVQKLREFFKQDSERDEYSDQRVPDSERKGIWKPATVWIGFAIAYSIAFIGSQIYMGLGMPEALYAIVIGNVILAIYATLIGVAAVDGGLNFPLQVREAFGRKGALLPIAVLGILVNGWYAFQAWLAADVIRAAYDPNWYVLITLVVLAFGIPAVLGVDAMSEIVEKLVIPIMLLFVGYILFAQVIPAGTSILSQPAPGESIPFLVGVGLTWGTFAVSGTATGDIVRFAENKKQVIVATVIAFLICNTVMMLVGALSAAALASLNPYFGMIGVLGSVPIVAAAVVSLWSTCDACNYGATMAYTNLSDLVSWRVAGLIAIVAAYVTAITEVISQLQSWLLLIGIVVPPIGGIVIADYFLLRSRGYDDVRTADFNWAALVALFAAVGLNYYAYQNIPEALPGALGLILTLVVYPIAMRVGTRVLGDDRMGSTFESYEQSVSTSPSDD</sequence>
<dbReference type="InterPro" id="IPR030191">
    <property type="entry name" value="CodB"/>
</dbReference>
<dbReference type="EMBL" id="JAMQON010000004">
    <property type="protein sequence ID" value="MDS0260568.1"/>
    <property type="molecule type" value="Genomic_DNA"/>
</dbReference>
<reference evidence="7 8" key="1">
    <citation type="submission" date="2022-06" db="EMBL/GenBank/DDBJ databases">
        <title>Haloarcula sp. a new haloarchaeum isolate from saline soil.</title>
        <authorList>
            <person name="Strakova D."/>
            <person name="Galisteo C."/>
            <person name="Sanchez-Porro C."/>
            <person name="Ventosa A."/>
        </authorList>
    </citation>
    <scope>NUCLEOTIDE SEQUENCE [LARGE SCALE GENOMIC DNA]</scope>
    <source>
        <strain evidence="7 8">S1CR25-12</strain>
    </source>
</reference>
<dbReference type="Proteomes" id="UP001259659">
    <property type="component" value="Unassembled WGS sequence"/>
</dbReference>
<feature type="transmembrane region" description="Helical" evidence="6">
    <location>
        <begin position="245"/>
        <end position="271"/>
    </location>
</feature>
<protein>
    <submittedName>
        <fullName evidence="7">Cytosine permease</fullName>
    </submittedName>
</protein>
<dbReference type="InterPro" id="IPR001248">
    <property type="entry name" value="Pur-cyt_permease"/>
</dbReference>
<feature type="transmembrane region" description="Helical" evidence="6">
    <location>
        <begin position="212"/>
        <end position="233"/>
    </location>
</feature>
<evidence type="ECO:0000256" key="1">
    <source>
        <dbReference type="ARBA" id="ARBA00004141"/>
    </source>
</evidence>
<feature type="transmembrane region" description="Helical" evidence="6">
    <location>
        <begin position="74"/>
        <end position="96"/>
    </location>
</feature>
<comment type="subcellular location">
    <subcellularLocation>
        <location evidence="1">Membrane</location>
        <topology evidence="1">Multi-pass membrane protein</topology>
    </subcellularLocation>
</comment>
<keyword evidence="3 6" id="KW-0812">Transmembrane</keyword>
<feature type="transmembrane region" description="Helical" evidence="6">
    <location>
        <begin position="347"/>
        <end position="369"/>
    </location>
</feature>
<dbReference type="PANTHER" id="PTHR30569:SF0">
    <property type="entry name" value="CYTOSINE PERMEASE"/>
    <property type="match status" value="1"/>
</dbReference>